<evidence type="ECO:0000313" key="3">
    <source>
        <dbReference type="Proteomes" id="UP000193100"/>
    </source>
</evidence>
<feature type="domain" description="TNase-like" evidence="1">
    <location>
        <begin position="105"/>
        <end position="186"/>
    </location>
</feature>
<proteinExistence type="predicted"/>
<dbReference type="AlphaFoldDB" id="A0A1W6KG98"/>
<protein>
    <recommendedName>
        <fullName evidence="1">TNase-like domain-containing protein</fullName>
    </recommendedName>
</protein>
<evidence type="ECO:0000259" key="1">
    <source>
        <dbReference type="Pfam" id="PF00565"/>
    </source>
</evidence>
<dbReference type="SUPFAM" id="SSF50199">
    <property type="entry name" value="Staphylococcal nuclease"/>
    <property type="match status" value="1"/>
</dbReference>
<keyword evidence="2" id="KW-0614">Plasmid</keyword>
<geneLocation type="plasmid" evidence="3">
    <name>psmr5</name>
</geneLocation>
<organism evidence="2 3">
    <name type="scientific">Marinobacter salarius</name>
    <dbReference type="NCBI Taxonomy" id="1420917"/>
    <lineage>
        <taxon>Bacteria</taxon>
        <taxon>Pseudomonadati</taxon>
        <taxon>Pseudomonadota</taxon>
        <taxon>Gammaproteobacteria</taxon>
        <taxon>Pseudomonadales</taxon>
        <taxon>Marinobacteraceae</taxon>
        <taxon>Marinobacter</taxon>
    </lineage>
</organism>
<evidence type="ECO:0000313" key="2">
    <source>
        <dbReference type="EMBL" id="ARM86349.1"/>
    </source>
</evidence>
<dbReference type="Proteomes" id="UP000193100">
    <property type="component" value="Plasmid pSMR5"/>
</dbReference>
<name>A0A1W6KG98_9GAMM</name>
<accession>A0A1W6KG98</accession>
<dbReference type="Pfam" id="PF00565">
    <property type="entry name" value="SNase"/>
    <property type="match status" value="1"/>
</dbReference>
<reference evidence="2 3" key="1">
    <citation type="submission" date="2017-04" db="EMBL/GenBank/DDBJ databases">
        <title>Genome Sequence of Marinobacter salarius strain SMR5 Isolated from a culture of the Diatom Skeletonema marinoi.</title>
        <authorList>
            <person name="Topel M."/>
            <person name="Pinder M.I.M."/>
            <person name="Johansson O.N."/>
            <person name="Kourtchenko O."/>
            <person name="Godhe A."/>
            <person name="Clarke A.K."/>
        </authorList>
    </citation>
    <scope>NUCLEOTIDE SEQUENCE [LARGE SCALE GENOMIC DNA]</scope>
    <source>
        <strain evidence="2 3">SMR5</strain>
        <plasmid evidence="3">Plasmid psmr5</plasmid>
    </source>
</reference>
<sequence>MYAIGCEWLSTTNKVALMMKPLLQFLALTITSLYAVAAIAGMEFDLRGEGGIDYVIDGDTAFVEMKDRAVWTQLRNQALIKQKQTGRDLNIGDNFRAYGNVLSVKVRMGHIDTAESEHRDESKNTASGEAASTYAKNLFSDDPATFVCWEIGYYGRPICSVQTPDGDWGKLMIEGGYATYITKWGKHPLFHREYSNI</sequence>
<dbReference type="Gene3D" id="2.40.50.90">
    <property type="match status" value="1"/>
</dbReference>
<dbReference type="InterPro" id="IPR016071">
    <property type="entry name" value="Staphylococal_nuclease_OB-fold"/>
</dbReference>
<dbReference type="EMBL" id="CP020932">
    <property type="protein sequence ID" value="ARM86349.1"/>
    <property type="molecule type" value="Genomic_DNA"/>
</dbReference>
<gene>
    <name evidence="2" type="ORF">MARSALSMR5_04332</name>
</gene>
<dbReference type="InterPro" id="IPR035437">
    <property type="entry name" value="SNase_OB-fold_sf"/>
</dbReference>